<evidence type="ECO:0008006" key="10">
    <source>
        <dbReference type="Google" id="ProtNLM"/>
    </source>
</evidence>
<dbReference type="SMART" id="SM00788">
    <property type="entry name" value="Adenylsucc_synt"/>
    <property type="match status" value="1"/>
</dbReference>
<dbReference type="FunFam" id="1.10.300.10:FF:000001">
    <property type="entry name" value="Adenylosuccinate synthetase"/>
    <property type="match status" value="1"/>
</dbReference>
<proteinExistence type="inferred from homology"/>
<dbReference type="Pfam" id="PF00709">
    <property type="entry name" value="Adenylsucc_synt"/>
    <property type="match status" value="1"/>
</dbReference>
<evidence type="ECO:0000256" key="5">
    <source>
        <dbReference type="ARBA" id="ARBA00022741"/>
    </source>
</evidence>
<dbReference type="InterPro" id="IPR033128">
    <property type="entry name" value="Adenylosuccin_syn_Lys_AS"/>
</dbReference>
<dbReference type="InterPro" id="IPR001114">
    <property type="entry name" value="Adenylosuccinate_synthetase"/>
</dbReference>
<evidence type="ECO:0000256" key="4">
    <source>
        <dbReference type="ARBA" id="ARBA00022723"/>
    </source>
</evidence>
<evidence type="ECO:0000256" key="8">
    <source>
        <dbReference type="ARBA" id="ARBA00023134"/>
    </source>
</evidence>
<keyword evidence="7" id="KW-0460">Magnesium</keyword>
<keyword evidence="3" id="KW-0436">Ligase</keyword>
<dbReference type="NCBIfam" id="TIGR00184">
    <property type="entry name" value="purA"/>
    <property type="match status" value="1"/>
</dbReference>
<keyword evidence="8" id="KW-0342">GTP-binding</keyword>
<evidence type="ECO:0000256" key="1">
    <source>
        <dbReference type="ARBA" id="ARBA00001946"/>
    </source>
</evidence>
<dbReference type="GO" id="GO:0004019">
    <property type="term" value="F:adenylosuccinate synthase activity"/>
    <property type="evidence" value="ECO:0007669"/>
    <property type="project" value="InterPro"/>
</dbReference>
<dbReference type="GO" id="GO:0046040">
    <property type="term" value="P:IMP metabolic process"/>
    <property type="evidence" value="ECO:0007669"/>
    <property type="project" value="TreeGrafter"/>
</dbReference>
<dbReference type="Gene3D" id="1.10.300.10">
    <property type="entry name" value="Adenylosuccinate Synthetase, subunit A, domain 2"/>
    <property type="match status" value="1"/>
</dbReference>
<dbReference type="AlphaFoldDB" id="A0A381VC67"/>
<keyword evidence="6" id="KW-0658">Purine biosynthesis</keyword>
<keyword evidence="5" id="KW-0547">Nucleotide-binding</keyword>
<sequence>MTGVVVVGSQWGDEGKGKIVDWLSSQADVVIRFQGGHNAGHTLVIDGETYKLNILPSGILREDKISIIGNGVVLDLSAFRNEVESLTKKEVQIKPNNLYISDRATIILPIHQRLDELRENNNLVKIGTTKRGIGPAYEDKVGRRALRLCDLFDKENLSNKVDSLLNHHNALMRGFGQEEYDVKDVVDHIYELGQFAKPFTKSIQEISKEIDNNKQKILFEGAQGFLLDIDHGTYPYVTSSNVHASYASIGSGLSPKLIDHVLAITKAYTTRVGNGPFPTELDNDIGNQLGEIGKEFGTVTNRKRRCGWFDAVLVRQALVQSGATGIALTKIDVLDAFEEIKICVGYNLNGQQIDYFPSSEFDQEKIEPIFESFEGWNSTTTGINDFKDLPEQAQKYVKRISELT</sequence>
<dbReference type="FunFam" id="3.90.170.10:FF:000001">
    <property type="entry name" value="Adenylosuccinate synthetase"/>
    <property type="match status" value="1"/>
</dbReference>
<evidence type="ECO:0000313" key="9">
    <source>
        <dbReference type="EMBL" id="SVA37962.1"/>
    </source>
</evidence>
<accession>A0A381VC67</accession>
<evidence type="ECO:0000256" key="6">
    <source>
        <dbReference type="ARBA" id="ARBA00022755"/>
    </source>
</evidence>
<dbReference type="PANTHER" id="PTHR11846:SF0">
    <property type="entry name" value="ADENYLOSUCCINATE SYNTHETASE"/>
    <property type="match status" value="1"/>
</dbReference>
<dbReference type="InterPro" id="IPR042111">
    <property type="entry name" value="Adenylosuccinate_synth_dom3"/>
</dbReference>
<dbReference type="InterPro" id="IPR018220">
    <property type="entry name" value="Adenylosuccin_syn_GTP-bd"/>
</dbReference>
<evidence type="ECO:0000256" key="3">
    <source>
        <dbReference type="ARBA" id="ARBA00022598"/>
    </source>
</evidence>
<dbReference type="InterPro" id="IPR042110">
    <property type="entry name" value="Adenylosuccinate_synth_dom2"/>
</dbReference>
<dbReference type="PROSITE" id="PS00513">
    <property type="entry name" value="ADENYLOSUCCIN_SYN_2"/>
    <property type="match status" value="1"/>
</dbReference>
<evidence type="ECO:0000256" key="2">
    <source>
        <dbReference type="ARBA" id="ARBA00011738"/>
    </source>
</evidence>
<reference evidence="9" key="1">
    <citation type="submission" date="2018-05" db="EMBL/GenBank/DDBJ databases">
        <authorList>
            <person name="Lanie J.A."/>
            <person name="Ng W.-L."/>
            <person name="Kazmierczak K.M."/>
            <person name="Andrzejewski T.M."/>
            <person name="Davidsen T.M."/>
            <person name="Wayne K.J."/>
            <person name="Tettelin H."/>
            <person name="Glass J.I."/>
            <person name="Rusch D."/>
            <person name="Podicherti R."/>
            <person name="Tsui H.-C.T."/>
            <person name="Winkler M.E."/>
        </authorList>
    </citation>
    <scope>NUCLEOTIDE SEQUENCE</scope>
</reference>
<dbReference type="InterPro" id="IPR027417">
    <property type="entry name" value="P-loop_NTPase"/>
</dbReference>
<dbReference type="InterPro" id="IPR042109">
    <property type="entry name" value="Adenylosuccinate_synth_dom1"/>
</dbReference>
<evidence type="ECO:0000256" key="7">
    <source>
        <dbReference type="ARBA" id="ARBA00022842"/>
    </source>
</evidence>
<keyword evidence="4" id="KW-0479">Metal-binding</keyword>
<comment type="subunit">
    <text evidence="2">Homodimer.</text>
</comment>
<dbReference type="PANTHER" id="PTHR11846">
    <property type="entry name" value="ADENYLOSUCCINATE SYNTHETASE"/>
    <property type="match status" value="1"/>
</dbReference>
<organism evidence="9">
    <name type="scientific">marine metagenome</name>
    <dbReference type="NCBI Taxonomy" id="408172"/>
    <lineage>
        <taxon>unclassified sequences</taxon>
        <taxon>metagenomes</taxon>
        <taxon>ecological metagenomes</taxon>
    </lineage>
</organism>
<protein>
    <recommendedName>
        <fullName evidence="10">Adenylosuccinate synthetase</fullName>
    </recommendedName>
</protein>
<dbReference type="Gene3D" id="3.40.440.10">
    <property type="entry name" value="Adenylosuccinate Synthetase, subunit A, domain 1"/>
    <property type="match status" value="1"/>
</dbReference>
<dbReference type="EMBL" id="UINC01008434">
    <property type="protein sequence ID" value="SVA37962.1"/>
    <property type="molecule type" value="Genomic_DNA"/>
</dbReference>
<dbReference type="GO" id="GO:0005737">
    <property type="term" value="C:cytoplasm"/>
    <property type="evidence" value="ECO:0007669"/>
    <property type="project" value="TreeGrafter"/>
</dbReference>
<dbReference type="HAMAP" id="MF_00011">
    <property type="entry name" value="Adenylosucc_synth"/>
    <property type="match status" value="1"/>
</dbReference>
<dbReference type="GO" id="GO:0046872">
    <property type="term" value="F:metal ion binding"/>
    <property type="evidence" value="ECO:0007669"/>
    <property type="project" value="UniProtKB-KW"/>
</dbReference>
<comment type="cofactor">
    <cofactor evidence="1">
        <name>Mg(2+)</name>
        <dbReference type="ChEBI" id="CHEBI:18420"/>
    </cofactor>
</comment>
<dbReference type="GO" id="GO:0044208">
    <property type="term" value="P:'de novo' AMP biosynthetic process"/>
    <property type="evidence" value="ECO:0007669"/>
    <property type="project" value="TreeGrafter"/>
</dbReference>
<name>A0A381VC67_9ZZZZ</name>
<dbReference type="CDD" id="cd03108">
    <property type="entry name" value="AdSS"/>
    <property type="match status" value="1"/>
</dbReference>
<dbReference type="NCBIfam" id="NF002223">
    <property type="entry name" value="PRK01117.1"/>
    <property type="match status" value="1"/>
</dbReference>
<dbReference type="SUPFAM" id="SSF52540">
    <property type="entry name" value="P-loop containing nucleoside triphosphate hydrolases"/>
    <property type="match status" value="1"/>
</dbReference>
<dbReference type="Gene3D" id="3.90.170.10">
    <property type="entry name" value="Adenylosuccinate Synthetase, subunit A, domain 3"/>
    <property type="match status" value="1"/>
</dbReference>
<gene>
    <name evidence="9" type="ORF">METZ01_LOCUS90816</name>
</gene>
<dbReference type="PROSITE" id="PS01266">
    <property type="entry name" value="ADENYLOSUCCIN_SYN_1"/>
    <property type="match status" value="1"/>
</dbReference>
<feature type="non-terminal residue" evidence="9">
    <location>
        <position position="404"/>
    </location>
</feature>
<dbReference type="GO" id="GO:0005525">
    <property type="term" value="F:GTP binding"/>
    <property type="evidence" value="ECO:0007669"/>
    <property type="project" value="UniProtKB-KW"/>
</dbReference>